<evidence type="ECO:0000256" key="3">
    <source>
        <dbReference type="ARBA" id="ARBA00022692"/>
    </source>
</evidence>
<feature type="transmembrane region" description="Helical" evidence="7">
    <location>
        <begin position="220"/>
        <end position="240"/>
    </location>
</feature>
<reference evidence="8 9" key="1">
    <citation type="journal article" date="2023" name="Sci. Data">
        <title>Genome assembly of the Korean intertidal mud-creeper Batillaria attramentaria.</title>
        <authorList>
            <person name="Patra A.K."/>
            <person name="Ho P.T."/>
            <person name="Jun S."/>
            <person name="Lee S.J."/>
            <person name="Kim Y."/>
            <person name="Won Y.J."/>
        </authorList>
    </citation>
    <scope>NUCLEOTIDE SEQUENCE [LARGE SCALE GENOMIC DNA]</scope>
    <source>
        <strain evidence="8">Wonlab-2016</strain>
    </source>
</reference>
<dbReference type="EMBL" id="JACVVK020000015">
    <property type="protein sequence ID" value="KAK7504491.1"/>
    <property type="molecule type" value="Genomic_DNA"/>
</dbReference>
<evidence type="ECO:0000313" key="8">
    <source>
        <dbReference type="EMBL" id="KAK7504491.1"/>
    </source>
</evidence>
<protein>
    <recommendedName>
        <fullName evidence="7">Choline transporter-like protein</fullName>
    </recommendedName>
</protein>
<organism evidence="8 9">
    <name type="scientific">Batillaria attramentaria</name>
    <dbReference type="NCBI Taxonomy" id="370345"/>
    <lineage>
        <taxon>Eukaryota</taxon>
        <taxon>Metazoa</taxon>
        <taxon>Spiralia</taxon>
        <taxon>Lophotrochozoa</taxon>
        <taxon>Mollusca</taxon>
        <taxon>Gastropoda</taxon>
        <taxon>Caenogastropoda</taxon>
        <taxon>Sorbeoconcha</taxon>
        <taxon>Cerithioidea</taxon>
        <taxon>Batillariidae</taxon>
        <taxon>Batillaria</taxon>
    </lineage>
</organism>
<dbReference type="Pfam" id="PF04515">
    <property type="entry name" value="Choline_transpo"/>
    <property type="match status" value="1"/>
</dbReference>
<comment type="similarity">
    <text evidence="2 7">Belongs to the CTL (choline transporter-like) family.</text>
</comment>
<keyword evidence="4 7" id="KW-1133">Transmembrane helix</keyword>
<proteinExistence type="inferred from homology"/>
<feature type="transmembrane region" description="Helical" evidence="7">
    <location>
        <begin position="487"/>
        <end position="509"/>
    </location>
</feature>
<sequence>KPLKDAYDPSHKGPIKKRSCTDIICCLIFLIFVLGLLAVGAYAYVWGDPKLLLYPMDSEGNLCGLGDKKGKENLFFFDLPQCARMGPAVFVNGCPTTQVCVSQCPTENFFALTPNFNSDSNRRKLICKDGTSVLDLVTNKSCAAYHLKSTAVLKRCVPDLGQLSTIVQAGVIAIGGEVVTDSEGKNVTEEETKDANKVISTFLQAKEYAEKIIDDIIKSWYLILAALIGCMLLSLLWILLMRWVAAFMVWLAVILFVGLFAGLTAVCFWMYYQTKDSGESFVVHMGFNMTFSKENFFLITGIIVGVIFLIVFLILLFLCQRIRIAIQLVVEGSKAIGNMVFTLIWPIFPFIMQLVILGLWMSIAVYLASIGRGQDLAQNNMTFENGTLNDAAIKQKAKDMFEEIPCDSNNNNTLSDICGVLKYGDADYTLYLQIFNLFMLFWLLNFAIALGQITLAGAFASYYWAFDKSKDIPSFPLLSSFWRAFRYHLGSLAFGAFIIAIVQIIRVFLEYLDAKLKGSENAVAKFFLKCLKCCFWCLEKFLRFLNKNAYILIAVYGKNFCISAKNAFSLILRNVVRVVVVDKVTDFVLFLSQLVIIGLVGTGSYFFFDGRIPYLADYTPTLNFYLVPIVIVILASYIVTSAFFSVYSMAVDTLFLCFLTDLENNDGTAEKPYFMSKGLMKVLGKKNKPPPAEKQD</sequence>
<feature type="transmembrane region" description="Helical" evidence="7">
    <location>
        <begin position="296"/>
        <end position="319"/>
    </location>
</feature>
<feature type="transmembrane region" description="Helical" evidence="7">
    <location>
        <begin position="21"/>
        <end position="46"/>
    </location>
</feature>
<keyword evidence="3 7" id="KW-0812">Transmembrane</keyword>
<evidence type="ECO:0000256" key="1">
    <source>
        <dbReference type="ARBA" id="ARBA00004141"/>
    </source>
</evidence>
<keyword evidence="6" id="KW-0325">Glycoprotein</keyword>
<comment type="subcellular location">
    <subcellularLocation>
        <location evidence="7">Cell membrane</location>
        <topology evidence="7">Multi-pass membrane protein</topology>
    </subcellularLocation>
    <subcellularLocation>
        <location evidence="1">Membrane</location>
        <topology evidence="1">Multi-pass membrane protein</topology>
    </subcellularLocation>
</comment>
<keyword evidence="9" id="KW-1185">Reference proteome</keyword>
<comment type="function">
    <text evidence="7">Choline transporter.</text>
</comment>
<feature type="transmembrane region" description="Helical" evidence="7">
    <location>
        <begin position="247"/>
        <end position="272"/>
    </location>
</feature>
<feature type="transmembrane region" description="Helical" evidence="7">
    <location>
        <begin position="440"/>
        <end position="466"/>
    </location>
</feature>
<accession>A0ABD0LYC1</accession>
<feature type="transmembrane region" description="Helical" evidence="7">
    <location>
        <begin position="584"/>
        <end position="608"/>
    </location>
</feature>
<name>A0ABD0LYC1_9CAEN</name>
<gene>
    <name evidence="8" type="ORF">BaRGS_00004357</name>
</gene>
<evidence type="ECO:0000256" key="6">
    <source>
        <dbReference type="ARBA" id="ARBA00023180"/>
    </source>
</evidence>
<dbReference type="AlphaFoldDB" id="A0ABD0LYC1"/>
<dbReference type="GO" id="GO:0005886">
    <property type="term" value="C:plasma membrane"/>
    <property type="evidence" value="ECO:0007669"/>
    <property type="project" value="UniProtKB-SubCell"/>
</dbReference>
<dbReference type="GO" id="GO:0022857">
    <property type="term" value="F:transmembrane transporter activity"/>
    <property type="evidence" value="ECO:0007669"/>
    <property type="project" value="UniProtKB-UniRule"/>
</dbReference>
<evidence type="ECO:0000256" key="2">
    <source>
        <dbReference type="ARBA" id="ARBA00007168"/>
    </source>
</evidence>
<feature type="non-terminal residue" evidence="8">
    <location>
        <position position="1"/>
    </location>
</feature>
<dbReference type="PANTHER" id="PTHR12385">
    <property type="entry name" value="CHOLINE TRANSPORTER-LIKE (SLC FAMILY 44)"/>
    <property type="match status" value="1"/>
</dbReference>
<dbReference type="PANTHER" id="PTHR12385:SF14">
    <property type="entry name" value="CHOLINE TRANSPORTER-LIKE 2"/>
    <property type="match status" value="1"/>
</dbReference>
<dbReference type="Proteomes" id="UP001519460">
    <property type="component" value="Unassembled WGS sequence"/>
</dbReference>
<comment type="caution">
    <text evidence="8">The sequence shown here is derived from an EMBL/GenBank/DDBJ whole genome shotgun (WGS) entry which is preliminary data.</text>
</comment>
<evidence type="ECO:0000256" key="7">
    <source>
        <dbReference type="RuleBase" id="RU368066"/>
    </source>
</evidence>
<evidence type="ECO:0000313" key="9">
    <source>
        <dbReference type="Proteomes" id="UP001519460"/>
    </source>
</evidence>
<feature type="transmembrane region" description="Helical" evidence="7">
    <location>
        <begin position="624"/>
        <end position="647"/>
    </location>
</feature>
<evidence type="ECO:0000256" key="4">
    <source>
        <dbReference type="ARBA" id="ARBA00022989"/>
    </source>
</evidence>
<feature type="transmembrane region" description="Helical" evidence="7">
    <location>
        <begin position="340"/>
        <end position="368"/>
    </location>
</feature>
<keyword evidence="5 7" id="KW-0472">Membrane</keyword>
<dbReference type="InterPro" id="IPR007603">
    <property type="entry name" value="Choline_transptr-like"/>
</dbReference>
<evidence type="ECO:0000256" key="5">
    <source>
        <dbReference type="ARBA" id="ARBA00023136"/>
    </source>
</evidence>